<comment type="caution">
    <text evidence="2">The sequence shown here is derived from an EMBL/GenBank/DDBJ whole genome shotgun (WGS) entry which is preliminary data.</text>
</comment>
<dbReference type="EMBL" id="PTJC01000006">
    <property type="protein sequence ID" value="PPK85254.1"/>
    <property type="molecule type" value="Genomic_DNA"/>
</dbReference>
<feature type="transmembrane region" description="Helical" evidence="1">
    <location>
        <begin position="140"/>
        <end position="161"/>
    </location>
</feature>
<proteinExistence type="predicted"/>
<dbReference type="Proteomes" id="UP000237662">
    <property type="component" value="Unassembled WGS sequence"/>
</dbReference>
<evidence type="ECO:0000313" key="3">
    <source>
        <dbReference type="Proteomes" id="UP000237662"/>
    </source>
</evidence>
<feature type="transmembrane region" description="Helical" evidence="1">
    <location>
        <begin position="168"/>
        <end position="191"/>
    </location>
</feature>
<evidence type="ECO:0000313" key="2">
    <source>
        <dbReference type="EMBL" id="PPK85254.1"/>
    </source>
</evidence>
<keyword evidence="3" id="KW-1185">Reference proteome</keyword>
<accession>A0A2S6I256</accession>
<evidence type="ECO:0000256" key="1">
    <source>
        <dbReference type="SAM" id="Phobius"/>
    </source>
</evidence>
<protein>
    <submittedName>
        <fullName evidence="2">Uncharacterized protein</fullName>
    </submittedName>
</protein>
<keyword evidence="1" id="KW-1133">Transmembrane helix</keyword>
<feature type="transmembrane region" description="Helical" evidence="1">
    <location>
        <begin position="211"/>
        <end position="231"/>
    </location>
</feature>
<dbReference type="OrthoDB" id="9831195at2"/>
<dbReference type="AlphaFoldDB" id="A0A2S6I256"/>
<keyword evidence="1" id="KW-0472">Membrane</keyword>
<name>A0A2S6I256_9BACT</name>
<feature type="transmembrane region" description="Helical" evidence="1">
    <location>
        <begin position="243"/>
        <end position="263"/>
    </location>
</feature>
<keyword evidence="1" id="KW-0812">Transmembrane</keyword>
<feature type="transmembrane region" description="Helical" evidence="1">
    <location>
        <begin position="101"/>
        <end position="128"/>
    </location>
</feature>
<reference evidence="2 3" key="1">
    <citation type="submission" date="2018-02" db="EMBL/GenBank/DDBJ databases">
        <title>Genomic Encyclopedia of Archaeal and Bacterial Type Strains, Phase II (KMG-II): from individual species to whole genera.</title>
        <authorList>
            <person name="Goeker M."/>
        </authorList>
    </citation>
    <scope>NUCLEOTIDE SEQUENCE [LARGE SCALE GENOMIC DNA]</scope>
    <source>
        <strain evidence="2 3">DSM 29526</strain>
    </source>
</reference>
<organism evidence="2 3">
    <name type="scientific">Neolewinella xylanilytica</name>
    <dbReference type="NCBI Taxonomy" id="1514080"/>
    <lineage>
        <taxon>Bacteria</taxon>
        <taxon>Pseudomonadati</taxon>
        <taxon>Bacteroidota</taxon>
        <taxon>Saprospiria</taxon>
        <taxon>Saprospirales</taxon>
        <taxon>Lewinellaceae</taxon>
        <taxon>Neolewinella</taxon>
    </lineage>
</organism>
<sequence length="265" mass="29077">MGMTGAADHLQTLTLDQLIELLEEAQLHHPETVVAAWAELEKRGIPLQEILNRRRALAGRMEMHKRVPRPWVGSVAPSAEGPDVRRMASDWLDVGPVSTEAILSALTILMGLLACLQLYGLFFSGLILLRPADSVDGFTLYITLIGCGAAVVCLLAALRLWQRRRVGWVLSFAFLLFQWLTPVSDLIRYALLGTTDVFAARTDPSPLHHAITLFAVGSLLYGPGLYLLLRVRVRKVFDVRQGAALRTGLVACAVLVAFKLLLFGG</sequence>
<gene>
    <name evidence="2" type="ORF">CLV84_2146</name>
</gene>
<dbReference type="RefSeq" id="WP_104419762.1">
    <property type="nucleotide sequence ID" value="NZ_PTJC01000006.1"/>
</dbReference>